<evidence type="ECO:0000313" key="1">
    <source>
        <dbReference type="EMBL" id="OHT10829.1"/>
    </source>
</evidence>
<name>A0A1J4KN62_9EUKA</name>
<organism evidence="1 2">
    <name type="scientific">Tritrichomonas foetus</name>
    <dbReference type="NCBI Taxonomy" id="1144522"/>
    <lineage>
        <taxon>Eukaryota</taxon>
        <taxon>Metamonada</taxon>
        <taxon>Parabasalia</taxon>
        <taxon>Tritrichomonadida</taxon>
        <taxon>Tritrichomonadidae</taxon>
        <taxon>Tritrichomonas</taxon>
    </lineage>
</organism>
<dbReference type="AlphaFoldDB" id="A0A1J4KN62"/>
<gene>
    <name evidence="1" type="ORF">TRFO_19813</name>
</gene>
<dbReference type="GeneID" id="94835722"/>
<dbReference type="RefSeq" id="XP_068363965.1">
    <property type="nucleotide sequence ID" value="XM_068501018.1"/>
</dbReference>
<evidence type="ECO:0000313" key="2">
    <source>
        <dbReference type="Proteomes" id="UP000179807"/>
    </source>
</evidence>
<comment type="caution">
    <text evidence="1">The sequence shown here is derived from an EMBL/GenBank/DDBJ whole genome shotgun (WGS) entry which is preliminary data.</text>
</comment>
<protein>
    <submittedName>
        <fullName evidence="1">Uncharacterized protein</fullName>
    </submittedName>
</protein>
<dbReference type="VEuPathDB" id="TrichDB:TRFO_19813"/>
<accession>A0A1J4KN62</accession>
<reference evidence="1" key="1">
    <citation type="submission" date="2016-10" db="EMBL/GenBank/DDBJ databases">
        <authorList>
            <person name="Benchimol M."/>
            <person name="Almeida L.G."/>
            <person name="Vasconcelos A.T."/>
            <person name="Perreira-Neves A."/>
            <person name="Rosa I.A."/>
            <person name="Tasca T."/>
            <person name="Bogo M.R."/>
            <person name="de Souza W."/>
        </authorList>
    </citation>
    <scope>NUCLEOTIDE SEQUENCE [LARGE SCALE GENOMIC DNA]</scope>
    <source>
        <strain evidence="1">K</strain>
    </source>
</reference>
<dbReference type="Proteomes" id="UP000179807">
    <property type="component" value="Unassembled WGS sequence"/>
</dbReference>
<sequence>MKISITVEFVPGSLQSGATSVSRISLNPGRPVGSSHQHFSMSAFKLGFGIDAKLGRHFLFTIFILCKPSCPVFPPEIVCPVIIS</sequence>
<dbReference type="EMBL" id="MLAK01000601">
    <property type="protein sequence ID" value="OHT10829.1"/>
    <property type="molecule type" value="Genomic_DNA"/>
</dbReference>
<keyword evidence="2" id="KW-1185">Reference proteome</keyword>
<proteinExistence type="predicted"/>